<evidence type="ECO:0000313" key="1">
    <source>
        <dbReference type="EMBL" id="UQA91107.1"/>
    </source>
</evidence>
<protein>
    <recommendedName>
        <fullName evidence="3">Multicopper oxidase</fullName>
    </recommendedName>
</protein>
<evidence type="ECO:0008006" key="3">
    <source>
        <dbReference type="Google" id="ProtNLM"/>
    </source>
</evidence>
<keyword evidence="2" id="KW-1185">Reference proteome</keyword>
<organism evidence="1 2">
    <name type="scientific">Streptomyces halobius</name>
    <dbReference type="NCBI Taxonomy" id="2879846"/>
    <lineage>
        <taxon>Bacteria</taxon>
        <taxon>Bacillati</taxon>
        <taxon>Actinomycetota</taxon>
        <taxon>Actinomycetes</taxon>
        <taxon>Kitasatosporales</taxon>
        <taxon>Streptomycetaceae</taxon>
        <taxon>Streptomyces</taxon>
    </lineage>
</organism>
<reference evidence="1" key="1">
    <citation type="submission" date="2021-10" db="EMBL/GenBank/DDBJ databases">
        <title>Streptomyces nigrumlapis sp.nov.,an antimicrobial producing actinobacterium isolated from Black Gobi rocks.</title>
        <authorList>
            <person name="Wen Y."/>
            <person name="Zhang W."/>
            <person name="Liu X.G."/>
        </authorList>
    </citation>
    <scope>NUCLEOTIDE SEQUENCE</scope>
    <source>
        <strain evidence="1">ST13-2-2</strain>
    </source>
</reference>
<sequence length="175" mass="19314">MPLRRNVLSTIARSLLNPRPGKPATKPHIPRQRPYLFTQYHRDNLWWWNGTWLPQTVPNGARIQIQLPGGPIRWIPGPHGHCRPTGVGSLVPLDARTTPLGRHVLPGEKRIPGTSNLQVFDYRVNGLGATAICLHPHPTPDTPEQLGLPPGSPTSYVLTLLVGIPQSELSLPLPH</sequence>
<dbReference type="Proteomes" id="UP000830115">
    <property type="component" value="Chromosome"/>
</dbReference>
<gene>
    <name evidence="1" type="ORF">K9S39_03700</name>
</gene>
<accession>A0ABY4M033</accession>
<proteinExistence type="predicted"/>
<dbReference type="EMBL" id="CP086322">
    <property type="protein sequence ID" value="UQA91107.1"/>
    <property type="molecule type" value="Genomic_DNA"/>
</dbReference>
<evidence type="ECO:0000313" key="2">
    <source>
        <dbReference type="Proteomes" id="UP000830115"/>
    </source>
</evidence>
<name>A0ABY4M033_9ACTN</name>
<dbReference type="RefSeq" id="WP_248861899.1">
    <property type="nucleotide sequence ID" value="NZ_CP086322.1"/>
</dbReference>